<dbReference type="InterPro" id="IPR016024">
    <property type="entry name" value="ARM-type_fold"/>
</dbReference>
<dbReference type="GO" id="GO:0006511">
    <property type="term" value="P:ubiquitin-dependent protein catabolic process"/>
    <property type="evidence" value="ECO:0007669"/>
    <property type="project" value="InterPro"/>
</dbReference>
<dbReference type="InterPro" id="IPR036296">
    <property type="entry name" value="SKP1-like_dim_sf"/>
</dbReference>
<comment type="similarity">
    <text evidence="2">Belongs to the SKP1 family.</text>
</comment>
<dbReference type="EMBL" id="JAUIZM010000006">
    <property type="protein sequence ID" value="KAK1381525.1"/>
    <property type="molecule type" value="Genomic_DNA"/>
</dbReference>
<sequence>MTTLICADGVLNEVPEALVHRLKLPKDAIDNDSTGNLTCHLPHITDKVMSMVIDFCHNPDAPIHKNLDSMILFDLIQAAHYFEIKSLMDLTCQTLVSMVKRKCVKEIMEKFTNKKYQPWAQSSTERIKRLHERETFIKPSTIDCVQRSRRVTDGLSSIKRRFSEGKFLSKEHSFYRLSYIYVDTKFQKSYFDVSAAAAAAAAAAAKLLTCKSKNDVRTVTSSLVSSLDGAQALADHLKHDHVALLLKILDQLQEQCTSDDRDIEIWVLSILSRVRFTALENAMTEATIQLLLKVMRDSHYVAAYLAVFALTNIVKVLPKFIGPPVESNALTCVNTALSKYGRRRMEVHVAMFFVTICRTEDLSHHVELAVTTLQKLLETEAAEQACYALQYRTYGKELQIDATMSRKLIGKLIEIIIKPPRGNCVYPGYALAVVGNIARWGSSDQIKILTSDSRILERLGMIIIADCKKIRKEACQIISNIAATMEGSIEELNTARLTDPLCRLLEDDEADVKMEAAWAIYNSIYGSKFVPSVTLPPRE</sequence>
<evidence type="ECO:0000313" key="6">
    <source>
        <dbReference type="EMBL" id="KAK1381525.1"/>
    </source>
</evidence>
<evidence type="ECO:0000256" key="2">
    <source>
        <dbReference type="ARBA" id="ARBA00009993"/>
    </source>
</evidence>
<name>A0AAD8MM55_9APIA</name>
<dbReference type="InterPro" id="IPR011989">
    <property type="entry name" value="ARM-like"/>
</dbReference>
<dbReference type="GO" id="GO:0009867">
    <property type="term" value="P:jasmonic acid mediated signaling pathway"/>
    <property type="evidence" value="ECO:0007669"/>
    <property type="project" value="UniProtKB-ARBA"/>
</dbReference>
<dbReference type="PANTHER" id="PTHR23316">
    <property type="entry name" value="IMPORTIN ALPHA"/>
    <property type="match status" value="1"/>
</dbReference>
<comment type="similarity">
    <text evidence="3">Belongs to the importin alpha family.</text>
</comment>
<protein>
    <submittedName>
        <fullName evidence="6">Uncharacterized protein</fullName>
    </submittedName>
</protein>
<dbReference type="SMART" id="SM00512">
    <property type="entry name" value="Skp1"/>
    <property type="match status" value="1"/>
</dbReference>
<dbReference type="Gene3D" id="3.30.710.10">
    <property type="entry name" value="Potassium Channel Kv1.1, Chain A"/>
    <property type="match status" value="1"/>
</dbReference>
<keyword evidence="4" id="KW-0813">Transport</keyword>
<dbReference type="AlphaFoldDB" id="A0AAD8MM55"/>
<comment type="pathway">
    <text evidence="1">Protein modification; protein ubiquitination.</text>
</comment>
<evidence type="ECO:0000256" key="3">
    <source>
        <dbReference type="ARBA" id="ARBA00010394"/>
    </source>
</evidence>
<organism evidence="6 7">
    <name type="scientific">Heracleum sosnowskyi</name>
    <dbReference type="NCBI Taxonomy" id="360622"/>
    <lineage>
        <taxon>Eukaryota</taxon>
        <taxon>Viridiplantae</taxon>
        <taxon>Streptophyta</taxon>
        <taxon>Embryophyta</taxon>
        <taxon>Tracheophyta</taxon>
        <taxon>Spermatophyta</taxon>
        <taxon>Magnoliopsida</taxon>
        <taxon>eudicotyledons</taxon>
        <taxon>Gunneridae</taxon>
        <taxon>Pentapetalae</taxon>
        <taxon>asterids</taxon>
        <taxon>campanulids</taxon>
        <taxon>Apiales</taxon>
        <taxon>Apiaceae</taxon>
        <taxon>Apioideae</taxon>
        <taxon>apioid superclade</taxon>
        <taxon>Tordylieae</taxon>
        <taxon>Tordyliinae</taxon>
        <taxon>Heracleum</taxon>
    </lineage>
</organism>
<proteinExistence type="inferred from homology"/>
<dbReference type="SUPFAM" id="SSF48371">
    <property type="entry name" value="ARM repeat"/>
    <property type="match status" value="1"/>
</dbReference>
<dbReference type="InterPro" id="IPR001232">
    <property type="entry name" value="SKP1-like"/>
</dbReference>
<gene>
    <name evidence="6" type="ORF">POM88_028269</name>
</gene>
<reference evidence="6" key="1">
    <citation type="submission" date="2023-02" db="EMBL/GenBank/DDBJ databases">
        <title>Genome of toxic invasive species Heracleum sosnowskyi carries increased number of genes despite the absence of recent whole-genome duplications.</title>
        <authorList>
            <person name="Schelkunov M."/>
            <person name="Shtratnikova V."/>
            <person name="Makarenko M."/>
            <person name="Klepikova A."/>
            <person name="Omelchenko D."/>
            <person name="Novikova G."/>
            <person name="Obukhova E."/>
            <person name="Bogdanov V."/>
            <person name="Penin A."/>
            <person name="Logacheva M."/>
        </authorList>
    </citation>
    <scope>NUCLEOTIDE SEQUENCE</scope>
    <source>
        <strain evidence="6">Hsosn_3</strain>
        <tissue evidence="6">Leaf</tissue>
    </source>
</reference>
<keyword evidence="7" id="KW-1185">Reference proteome</keyword>
<reference evidence="6" key="2">
    <citation type="submission" date="2023-05" db="EMBL/GenBank/DDBJ databases">
        <authorList>
            <person name="Schelkunov M.I."/>
        </authorList>
    </citation>
    <scope>NUCLEOTIDE SEQUENCE</scope>
    <source>
        <strain evidence="6">Hsosn_3</strain>
        <tissue evidence="6">Leaf</tissue>
    </source>
</reference>
<evidence type="ECO:0000256" key="4">
    <source>
        <dbReference type="ARBA" id="ARBA00022448"/>
    </source>
</evidence>
<keyword evidence="5" id="KW-0653">Protein transport</keyword>
<dbReference type="Proteomes" id="UP001237642">
    <property type="component" value="Unassembled WGS sequence"/>
</dbReference>
<evidence type="ECO:0000313" key="7">
    <source>
        <dbReference type="Proteomes" id="UP001237642"/>
    </source>
</evidence>
<comment type="caution">
    <text evidence="6">The sequence shown here is derived from an EMBL/GenBank/DDBJ whole genome shotgun (WGS) entry which is preliminary data.</text>
</comment>
<dbReference type="GO" id="GO:0015031">
    <property type="term" value="P:protein transport"/>
    <property type="evidence" value="ECO:0007669"/>
    <property type="project" value="UniProtKB-KW"/>
</dbReference>
<dbReference type="Gene3D" id="1.25.10.10">
    <property type="entry name" value="Leucine-rich Repeat Variant"/>
    <property type="match status" value="1"/>
</dbReference>
<evidence type="ECO:0000256" key="1">
    <source>
        <dbReference type="ARBA" id="ARBA00004906"/>
    </source>
</evidence>
<accession>A0AAD8MM55</accession>
<dbReference type="SUPFAM" id="SSF81382">
    <property type="entry name" value="Skp1 dimerisation domain-like"/>
    <property type="match status" value="1"/>
</dbReference>
<evidence type="ECO:0000256" key="5">
    <source>
        <dbReference type="ARBA" id="ARBA00022927"/>
    </source>
</evidence>
<dbReference type="InterPro" id="IPR011333">
    <property type="entry name" value="SKP1/BTB/POZ_sf"/>
</dbReference>